<comment type="caution">
    <text evidence="7">The sequence shown here is derived from an EMBL/GenBank/DDBJ whole genome shotgun (WGS) entry which is preliminary data.</text>
</comment>
<feature type="transmembrane region" description="Helical" evidence="5">
    <location>
        <begin position="288"/>
        <end position="307"/>
    </location>
</feature>
<feature type="transmembrane region" description="Helical" evidence="5">
    <location>
        <begin position="188"/>
        <end position="206"/>
    </location>
</feature>
<evidence type="ECO:0000256" key="5">
    <source>
        <dbReference type="SAM" id="Phobius"/>
    </source>
</evidence>
<dbReference type="InterPro" id="IPR004837">
    <property type="entry name" value="NaCa_Exmemb"/>
</dbReference>
<keyword evidence="2 5" id="KW-0812">Transmembrane</keyword>
<dbReference type="PANTHER" id="PTHR10846:SF8">
    <property type="entry name" value="INNER MEMBRANE PROTEIN YRBG"/>
    <property type="match status" value="1"/>
</dbReference>
<dbReference type="InterPro" id="IPR004481">
    <property type="entry name" value="K/Na/Ca-exchanger"/>
</dbReference>
<dbReference type="EMBL" id="AMZN01000052">
    <property type="protein sequence ID" value="ELR70508.1"/>
    <property type="molecule type" value="Genomic_DNA"/>
</dbReference>
<feature type="transmembrane region" description="Helical" evidence="5">
    <location>
        <begin position="257"/>
        <end position="276"/>
    </location>
</feature>
<dbReference type="PATRIC" id="fig|1237149.3.peg.3429"/>
<proteinExistence type="predicted"/>
<dbReference type="STRING" id="1237149.C900_03667"/>
<evidence type="ECO:0000313" key="7">
    <source>
        <dbReference type="EMBL" id="ELR70508.1"/>
    </source>
</evidence>
<evidence type="ECO:0000259" key="6">
    <source>
        <dbReference type="Pfam" id="PF01699"/>
    </source>
</evidence>
<name>L8JQK7_9BACT</name>
<dbReference type="AlphaFoldDB" id="L8JQK7"/>
<dbReference type="GO" id="GO:0005262">
    <property type="term" value="F:calcium channel activity"/>
    <property type="evidence" value="ECO:0007669"/>
    <property type="project" value="TreeGrafter"/>
</dbReference>
<dbReference type="OrthoDB" id="9794225at2"/>
<dbReference type="eggNOG" id="COG0530">
    <property type="taxonomic scope" value="Bacteria"/>
</dbReference>
<evidence type="ECO:0000313" key="8">
    <source>
        <dbReference type="Proteomes" id="UP000011135"/>
    </source>
</evidence>
<keyword evidence="4 5" id="KW-0472">Membrane</keyword>
<accession>L8JQK7</accession>
<dbReference type="Pfam" id="PF01699">
    <property type="entry name" value="Na_Ca_ex"/>
    <property type="match status" value="2"/>
</dbReference>
<dbReference type="GO" id="GO:0008273">
    <property type="term" value="F:calcium, potassium:sodium antiporter activity"/>
    <property type="evidence" value="ECO:0007669"/>
    <property type="project" value="TreeGrafter"/>
</dbReference>
<dbReference type="InterPro" id="IPR044880">
    <property type="entry name" value="NCX_ion-bd_dom_sf"/>
</dbReference>
<keyword evidence="3 5" id="KW-1133">Transmembrane helix</keyword>
<feature type="domain" description="Sodium/calcium exchanger membrane region" evidence="6">
    <location>
        <begin position="189"/>
        <end position="335"/>
    </location>
</feature>
<evidence type="ECO:0000256" key="1">
    <source>
        <dbReference type="ARBA" id="ARBA00004141"/>
    </source>
</evidence>
<protein>
    <submittedName>
        <fullName evidence="7">Sodium/calcium antiporter</fullName>
    </submittedName>
</protein>
<dbReference type="GO" id="GO:0006874">
    <property type="term" value="P:intracellular calcium ion homeostasis"/>
    <property type="evidence" value="ECO:0007669"/>
    <property type="project" value="TreeGrafter"/>
</dbReference>
<sequence length="338" mass="35697">MSLILSIVVFAASAIVIAFAGTRLARAADELADLTGWGEAVFGAVFLGGTTSLPGIITSVVAAYQDHPQLAISNAIGGIAAQTVFLVVADISYPKINLEHAAASLANLMQGLLLIGLLAIVLVGISGPEISVFNVNPLSILLVVLYIAGTRMIAKARNRPMWRPRETKATVKDEQDQESIKRLNKKKVIVKFAILAIAVAVCGYTIAKSGIVIAGKTGLSESFVGAFFTAVATSLPELIVSIAAVRQKALTLAVGNIIGGNTFDVLFVAFADVAYTKGSILHAIANEQVYIIGLTILMTSTLILGLLHREEKGIGKIGWESFMIILLYLAGNAFLFFL</sequence>
<evidence type="ECO:0000256" key="3">
    <source>
        <dbReference type="ARBA" id="ARBA00022989"/>
    </source>
</evidence>
<dbReference type="PANTHER" id="PTHR10846">
    <property type="entry name" value="SODIUM/POTASSIUM/CALCIUM EXCHANGER"/>
    <property type="match status" value="1"/>
</dbReference>
<dbReference type="GO" id="GO:0005886">
    <property type="term" value="C:plasma membrane"/>
    <property type="evidence" value="ECO:0007669"/>
    <property type="project" value="TreeGrafter"/>
</dbReference>
<evidence type="ECO:0000256" key="2">
    <source>
        <dbReference type="ARBA" id="ARBA00022692"/>
    </source>
</evidence>
<feature type="transmembrane region" description="Helical" evidence="5">
    <location>
        <begin position="226"/>
        <end position="245"/>
    </location>
</feature>
<reference evidence="7 8" key="1">
    <citation type="submission" date="2012-12" db="EMBL/GenBank/DDBJ databases">
        <title>Genome assembly of Fulvivirga imtechensis AK7.</title>
        <authorList>
            <person name="Nupur N."/>
            <person name="Khatri I."/>
            <person name="Kumar R."/>
            <person name="Subramanian S."/>
            <person name="Pinnaka A."/>
        </authorList>
    </citation>
    <scope>NUCLEOTIDE SEQUENCE [LARGE SCALE GENOMIC DNA]</scope>
    <source>
        <strain evidence="7 8">AK7</strain>
    </source>
</reference>
<comment type="subcellular location">
    <subcellularLocation>
        <location evidence="1">Membrane</location>
        <topology evidence="1">Multi-pass membrane protein</topology>
    </subcellularLocation>
</comment>
<dbReference type="Proteomes" id="UP000011135">
    <property type="component" value="Unassembled WGS sequence"/>
</dbReference>
<gene>
    <name evidence="7" type="ORF">C900_03667</name>
</gene>
<feature type="transmembrane region" description="Helical" evidence="5">
    <location>
        <begin position="137"/>
        <end position="154"/>
    </location>
</feature>
<dbReference type="Gene3D" id="1.20.1420.30">
    <property type="entry name" value="NCX, central ion-binding region"/>
    <property type="match status" value="2"/>
</dbReference>
<feature type="transmembrane region" description="Helical" evidence="5">
    <location>
        <begin position="105"/>
        <end position="125"/>
    </location>
</feature>
<feature type="transmembrane region" description="Helical" evidence="5">
    <location>
        <begin position="319"/>
        <end position="337"/>
    </location>
</feature>
<feature type="domain" description="Sodium/calcium exchanger membrane region" evidence="6">
    <location>
        <begin position="6"/>
        <end position="148"/>
    </location>
</feature>
<evidence type="ECO:0000256" key="4">
    <source>
        <dbReference type="ARBA" id="ARBA00023136"/>
    </source>
</evidence>
<keyword evidence="8" id="KW-1185">Reference proteome</keyword>
<dbReference type="RefSeq" id="WP_009581050.1">
    <property type="nucleotide sequence ID" value="NZ_AMZN01000052.1"/>
</dbReference>
<organism evidence="7 8">
    <name type="scientific">Fulvivirga imtechensis AK7</name>
    <dbReference type="NCBI Taxonomy" id="1237149"/>
    <lineage>
        <taxon>Bacteria</taxon>
        <taxon>Pseudomonadati</taxon>
        <taxon>Bacteroidota</taxon>
        <taxon>Cytophagia</taxon>
        <taxon>Cytophagales</taxon>
        <taxon>Fulvivirgaceae</taxon>
        <taxon>Fulvivirga</taxon>
    </lineage>
</organism>